<evidence type="ECO:0000313" key="4">
    <source>
        <dbReference type="EMBL" id="MEZ0454575.1"/>
    </source>
</evidence>
<evidence type="ECO:0000313" key="5">
    <source>
        <dbReference type="EMBL" id="VTR52123.1"/>
    </source>
</evidence>
<feature type="binding site" evidence="3">
    <location>
        <position position="124"/>
    </location>
    <ligand>
        <name>a divalent metal cation</name>
        <dbReference type="ChEBI" id="CHEBI:60240"/>
    </ligand>
</feature>
<dbReference type="KEGG" id="stha:NCTC11429_04509"/>
<dbReference type="InterPro" id="IPR034660">
    <property type="entry name" value="DinB/YfiT-like"/>
</dbReference>
<keyword evidence="2 3" id="KW-0479">Metal-binding</keyword>
<accession>A0A4U9VZ08</accession>
<organism evidence="5 6">
    <name type="scientific">Sphingobacterium thalpophilum</name>
    <dbReference type="NCBI Taxonomy" id="259"/>
    <lineage>
        <taxon>Bacteria</taxon>
        <taxon>Pseudomonadati</taxon>
        <taxon>Bacteroidota</taxon>
        <taxon>Sphingobacteriia</taxon>
        <taxon>Sphingobacteriales</taxon>
        <taxon>Sphingobacteriaceae</taxon>
        <taxon>Sphingobacterium</taxon>
    </lineage>
</organism>
<protein>
    <submittedName>
        <fullName evidence="4 5">DinB family</fullName>
    </submittedName>
</protein>
<dbReference type="AlphaFoldDB" id="A0A4U9VZ08"/>
<dbReference type="PANTHER" id="PTHR37302">
    <property type="entry name" value="SLR1116 PROTEIN"/>
    <property type="match status" value="1"/>
</dbReference>
<comment type="similarity">
    <text evidence="1">Belongs to the DinB family.</text>
</comment>
<dbReference type="RefSeq" id="WP_028070293.1">
    <property type="nucleotide sequence ID" value="NZ_JBCNLX010000010.1"/>
</dbReference>
<dbReference type="EMBL" id="JBEOQB010000008">
    <property type="protein sequence ID" value="MEZ0454575.1"/>
    <property type="molecule type" value="Genomic_DNA"/>
</dbReference>
<dbReference type="Gene3D" id="1.20.120.450">
    <property type="entry name" value="dinb family like domain"/>
    <property type="match status" value="1"/>
</dbReference>
<dbReference type="Pfam" id="PF05163">
    <property type="entry name" value="DinB"/>
    <property type="match status" value="1"/>
</dbReference>
<dbReference type="GeneID" id="78465091"/>
<dbReference type="EMBL" id="LR590484">
    <property type="protein sequence ID" value="VTR52123.1"/>
    <property type="molecule type" value="Genomic_DNA"/>
</dbReference>
<dbReference type="SUPFAM" id="SSF109854">
    <property type="entry name" value="DinB/YfiT-like putative metalloenzymes"/>
    <property type="match status" value="1"/>
</dbReference>
<dbReference type="InterPro" id="IPR007837">
    <property type="entry name" value="DinB"/>
</dbReference>
<dbReference type="GO" id="GO:0046872">
    <property type="term" value="F:metal ion binding"/>
    <property type="evidence" value="ECO:0007669"/>
    <property type="project" value="UniProtKB-KW"/>
</dbReference>
<evidence type="ECO:0000256" key="1">
    <source>
        <dbReference type="ARBA" id="ARBA00008635"/>
    </source>
</evidence>
<evidence type="ECO:0000256" key="2">
    <source>
        <dbReference type="ARBA" id="ARBA00022723"/>
    </source>
</evidence>
<evidence type="ECO:0000256" key="3">
    <source>
        <dbReference type="PIRSR" id="PIRSR607837-1"/>
    </source>
</evidence>
<name>A0A4U9VZ08_9SPHI</name>
<reference evidence="5 6" key="1">
    <citation type="submission" date="2019-05" db="EMBL/GenBank/DDBJ databases">
        <authorList>
            <consortium name="Pathogen Informatics"/>
        </authorList>
    </citation>
    <scope>NUCLEOTIDE SEQUENCE [LARGE SCALE GENOMIC DNA]</scope>
    <source>
        <strain evidence="5 6">NCTC11429</strain>
    </source>
</reference>
<evidence type="ECO:0000313" key="7">
    <source>
        <dbReference type="Proteomes" id="UP001566204"/>
    </source>
</evidence>
<sequence>MSDPLVQLWLYNDWANGLLIAKMKKEAERLPANCLRLLSHIMNAQLIWLYRLNSQPSPVGVWDEHSLVKCEHYHQLASTGLGIKIKEYNTRASEVVSYQNTKHEHFQNLYGDLLLHVLNHGTYHRAQIATEMRNNGIEPINTDYISFVRNRERPRLT</sequence>
<feature type="binding site" evidence="3">
    <location>
        <position position="40"/>
    </location>
    <ligand>
        <name>a divalent metal cation</name>
        <dbReference type="ChEBI" id="CHEBI:60240"/>
    </ligand>
</feature>
<dbReference type="STRING" id="1123265.GCA_000686625_03559"/>
<dbReference type="PANTHER" id="PTHR37302:SF3">
    <property type="entry name" value="DAMAGE-INDUCIBLE PROTEIN DINB"/>
    <property type="match status" value="1"/>
</dbReference>
<gene>
    <name evidence="4" type="ORF">ABTW24_23500</name>
    <name evidence="5" type="ORF">NCTC11429_04509</name>
</gene>
<keyword evidence="7" id="KW-1185">Reference proteome</keyword>
<evidence type="ECO:0000313" key="6">
    <source>
        <dbReference type="Proteomes" id="UP000308196"/>
    </source>
</evidence>
<feature type="binding site" evidence="3">
    <location>
        <position position="120"/>
    </location>
    <ligand>
        <name>a divalent metal cation</name>
        <dbReference type="ChEBI" id="CHEBI:60240"/>
    </ligand>
</feature>
<proteinExistence type="inferred from homology"/>
<reference evidence="4 7" key="2">
    <citation type="submission" date="2024-06" db="EMBL/GenBank/DDBJ databases">
        <title>Soil Sphingobacterium thalpophilum.</title>
        <authorList>
            <person name="Yang J."/>
            <person name="Li J."/>
        </authorList>
    </citation>
    <scope>NUCLEOTIDE SEQUENCE [LARGE SCALE GENOMIC DNA]</scope>
    <source>
        <strain evidence="4 7">22g91tb</strain>
    </source>
</reference>
<dbReference type="Proteomes" id="UP001566204">
    <property type="component" value="Unassembled WGS sequence"/>
</dbReference>
<dbReference type="Proteomes" id="UP000308196">
    <property type="component" value="Chromosome"/>
</dbReference>